<dbReference type="Proteomes" id="UP001246858">
    <property type="component" value="Unassembled WGS sequence"/>
</dbReference>
<keyword evidence="1" id="KW-0378">Hydrolase</keyword>
<comment type="caution">
    <text evidence="1">The sequence shown here is derived from an EMBL/GenBank/DDBJ whole genome shotgun (WGS) entry which is preliminary data.</text>
</comment>
<accession>A0ACC6KRV2</accession>
<reference evidence="1" key="1">
    <citation type="submission" date="2023-07" db="EMBL/GenBank/DDBJ databases">
        <title>Sorghum-associated microbial communities from plants grown in Nebraska, USA.</title>
        <authorList>
            <person name="Schachtman D."/>
        </authorList>
    </citation>
    <scope>NUCLEOTIDE SEQUENCE</scope>
    <source>
        <strain evidence="1">2697</strain>
    </source>
</reference>
<name>A0ACC6KRV2_9SPHI</name>
<keyword evidence="1" id="KW-0031">Aminopeptidase</keyword>
<gene>
    <name evidence="1" type="ORF">J2X78_000383</name>
</gene>
<proteinExistence type="predicted"/>
<keyword evidence="1" id="KW-0645">Protease</keyword>
<evidence type="ECO:0000313" key="2">
    <source>
        <dbReference type="Proteomes" id="UP001246858"/>
    </source>
</evidence>
<keyword evidence="2" id="KW-1185">Reference proteome</keyword>
<sequence length="699" mass="76583">MKRSFLFLLIFIFITAFTLRAQTFSLESVLSYPFPSELTAANTGSKIAWAMNEQGRRNLYVAEGPDFNPRKLTSYDKDDGQEITSLSISNNGKWVVFVRGGDHSSREGSVSVNPSSDPAGAKVELISIPFEGGKPIILAEADHPAISPANHQVAFLKNSQVWISPLDGSLPAKQMFHARGQNGAISWSPDGSKLAFVSSRGDHSFIGVYTDETRPINWITPAFSRDFSPRWSPDGKNLAFIRMQGQGGATDSLFARKHQPWAIWNVDLSTGNGIQVWKAPETVQGSLPGNDKNINLNWAANNRLVFISYQDGWQHLYAVSASGGQPAQLLTPGNFMVEQVNISSDGKWLVFAANTGKDPQDIDRRHIVKVPTDKPAMEILSSGTGLETYPVFTGDNSTIALLSSTAQRPLLPAVMSVSNRKIKLLAEEMIPASFPGEKLVVPKQVTFKAPDGKTIHAQLFEPKSASKNKPAIVYVHGGPQRQMVLGWHFMDYYSIDYALNQYLTSLGFTVLSVNYRLGIGYGFDFHKPKNGGPLGASEYQDIKAAAEWLAAHPGIDATRIGIYGGSYGGYLTALALGRDSKLFAAGVDIHGVNNRFSNYASEGKEPAPDALLAAKAAIASSPVTYLDTWTSPTLIIHADDDRNVSFSQSVDLARRFEDKKFEFELLAIPDDTHHWMKHSNAVKVSKATADFLKRKLLDK</sequence>
<evidence type="ECO:0000313" key="1">
    <source>
        <dbReference type="EMBL" id="MDR6781831.1"/>
    </source>
</evidence>
<dbReference type="EMBL" id="JAVDTF010000001">
    <property type="protein sequence ID" value="MDR6781831.1"/>
    <property type="molecule type" value="Genomic_DNA"/>
</dbReference>
<protein>
    <submittedName>
        <fullName evidence="1">Dipeptidyl aminopeptidase/acylaminoacyl peptidase</fullName>
    </submittedName>
</protein>
<organism evidence="1 2">
    <name type="scientific">Pedobacter africanus</name>
    <dbReference type="NCBI Taxonomy" id="151894"/>
    <lineage>
        <taxon>Bacteria</taxon>
        <taxon>Pseudomonadati</taxon>
        <taxon>Bacteroidota</taxon>
        <taxon>Sphingobacteriia</taxon>
        <taxon>Sphingobacteriales</taxon>
        <taxon>Sphingobacteriaceae</taxon>
        <taxon>Pedobacter</taxon>
    </lineage>
</organism>